<keyword evidence="4" id="KW-0378">Hydrolase</keyword>
<evidence type="ECO:0000259" key="3">
    <source>
        <dbReference type="Pfam" id="PF01557"/>
    </source>
</evidence>
<dbReference type="Proteomes" id="UP000221011">
    <property type="component" value="Chromosome"/>
</dbReference>
<dbReference type="Pfam" id="PF01557">
    <property type="entry name" value="FAA_hydrolase"/>
    <property type="match status" value="1"/>
</dbReference>
<evidence type="ECO:0000256" key="2">
    <source>
        <dbReference type="ARBA" id="ARBA00022723"/>
    </source>
</evidence>
<dbReference type="PANTHER" id="PTHR42796">
    <property type="entry name" value="FUMARYLACETOACETATE HYDROLASE DOMAIN-CONTAINING PROTEIN 2A-RELATED"/>
    <property type="match status" value="1"/>
</dbReference>
<evidence type="ECO:0000256" key="1">
    <source>
        <dbReference type="ARBA" id="ARBA00010211"/>
    </source>
</evidence>
<reference evidence="4 5" key="1">
    <citation type="submission" date="2017-08" db="EMBL/GenBank/DDBJ databases">
        <title>Complete Genome Sequence of Streptomyces formicae KY5, the formicamycin producer.</title>
        <authorList>
            <person name="Holmes N.A."/>
            <person name="Devine R."/>
            <person name="Qin Z."/>
            <person name="Seipke R.F."/>
            <person name="Wilkinson B."/>
            <person name="Hutchings M.I."/>
        </authorList>
    </citation>
    <scope>NUCLEOTIDE SEQUENCE [LARGE SCALE GENOMIC DNA]</scope>
    <source>
        <strain evidence="4 5">KY5</strain>
    </source>
</reference>
<dbReference type="GO" id="GO:0019752">
    <property type="term" value="P:carboxylic acid metabolic process"/>
    <property type="evidence" value="ECO:0007669"/>
    <property type="project" value="UniProtKB-ARBA"/>
</dbReference>
<keyword evidence="2" id="KW-0479">Metal-binding</keyword>
<gene>
    <name evidence="4" type="ORF">KY5_7347c</name>
</gene>
<dbReference type="SUPFAM" id="SSF56529">
    <property type="entry name" value="FAH"/>
    <property type="match status" value="1"/>
</dbReference>
<dbReference type="PANTHER" id="PTHR42796:SF4">
    <property type="entry name" value="FUMARYLACETOACETATE HYDROLASE DOMAIN-CONTAINING PROTEIN 2A"/>
    <property type="match status" value="1"/>
</dbReference>
<keyword evidence="5" id="KW-1185">Reference proteome</keyword>
<feature type="domain" description="Fumarylacetoacetase-like C-terminal" evidence="3">
    <location>
        <begin position="79"/>
        <end position="283"/>
    </location>
</feature>
<evidence type="ECO:0000313" key="5">
    <source>
        <dbReference type="Proteomes" id="UP000221011"/>
    </source>
</evidence>
<dbReference type="GO" id="GO:0046872">
    <property type="term" value="F:metal ion binding"/>
    <property type="evidence" value="ECO:0007669"/>
    <property type="project" value="UniProtKB-KW"/>
</dbReference>
<dbReference type="AlphaFoldDB" id="A0A291QLP4"/>
<organism evidence="4 5">
    <name type="scientific">Streptomyces formicae</name>
    <dbReference type="NCBI Taxonomy" id="1616117"/>
    <lineage>
        <taxon>Bacteria</taxon>
        <taxon>Bacillati</taxon>
        <taxon>Actinomycetota</taxon>
        <taxon>Actinomycetes</taxon>
        <taxon>Kitasatosporales</taxon>
        <taxon>Streptomycetaceae</taxon>
        <taxon>Streptomyces</taxon>
    </lineage>
</organism>
<name>A0A291QLP4_9ACTN</name>
<evidence type="ECO:0000313" key="4">
    <source>
        <dbReference type="EMBL" id="ATL32365.1"/>
    </source>
</evidence>
<protein>
    <submittedName>
        <fullName evidence="4">Fumarylacetoacetate hydrolase family protein</fullName>
    </submittedName>
</protein>
<comment type="similarity">
    <text evidence="1">Belongs to the FAH family.</text>
</comment>
<dbReference type="RefSeq" id="WP_234363048.1">
    <property type="nucleotide sequence ID" value="NZ_CP022685.1"/>
</dbReference>
<dbReference type="KEGG" id="sfk:KY5_7347c"/>
<proteinExistence type="inferred from homology"/>
<dbReference type="InterPro" id="IPR011234">
    <property type="entry name" value="Fumarylacetoacetase-like_C"/>
</dbReference>
<dbReference type="InterPro" id="IPR036663">
    <property type="entry name" value="Fumarylacetoacetase_C_sf"/>
</dbReference>
<sequence>MRFANVNGRSTLVTGSATGIDLARATGDESLADPRIALSRWEEVTERANGLGTGSPSPGATVTWSENDLLCPSPAPGQILCIGLNYVSHAVESGLAIPDHPFVFAKFTSSLAAPFGPVTIANDTIDWEAEVVVVIGKTAHRVPESEAWSHVAGVTAGQDVSDRSVQNRLGVNSQPTLGKSRPGYGPAGPYIATPDEFGDPDDISISCTINGETVQSGSTKDLIFSIPKVVSYLSDIVVLRPGDLIFTGTPSGVGIGRTPPRFLNDGDVLETTVDGVGTMRHEVSARQVGTAGARTASQPGSTE</sequence>
<dbReference type="GO" id="GO:0016787">
    <property type="term" value="F:hydrolase activity"/>
    <property type="evidence" value="ECO:0007669"/>
    <property type="project" value="UniProtKB-KW"/>
</dbReference>
<accession>A0A291QLP4</accession>
<dbReference type="InterPro" id="IPR051121">
    <property type="entry name" value="FAH"/>
</dbReference>
<dbReference type="EMBL" id="CP022685">
    <property type="protein sequence ID" value="ATL32365.1"/>
    <property type="molecule type" value="Genomic_DNA"/>
</dbReference>
<dbReference type="GO" id="GO:0016853">
    <property type="term" value="F:isomerase activity"/>
    <property type="evidence" value="ECO:0007669"/>
    <property type="project" value="UniProtKB-ARBA"/>
</dbReference>
<dbReference type="FunFam" id="3.90.850.10:FF:000002">
    <property type="entry name" value="2-hydroxyhepta-2,4-diene-1,7-dioate isomerase"/>
    <property type="match status" value="1"/>
</dbReference>
<dbReference type="Gene3D" id="3.90.850.10">
    <property type="entry name" value="Fumarylacetoacetase-like, C-terminal domain"/>
    <property type="match status" value="1"/>
</dbReference>